<dbReference type="Pfam" id="PF11838">
    <property type="entry name" value="ERAP1_C"/>
    <property type="match status" value="1"/>
</dbReference>
<proteinExistence type="predicted"/>
<evidence type="ECO:0000259" key="1">
    <source>
        <dbReference type="Pfam" id="PF11838"/>
    </source>
</evidence>
<dbReference type="EMBL" id="CP095474">
    <property type="protein sequence ID" value="URN18659.1"/>
    <property type="molecule type" value="Genomic_DNA"/>
</dbReference>
<dbReference type="RefSeq" id="WP_275563804.1">
    <property type="nucleotide sequence ID" value="NZ_CP095474.1"/>
</dbReference>
<accession>A0ABY4TKG8</accession>
<feature type="domain" description="ERAP1-like C-terminal" evidence="1">
    <location>
        <begin position="5"/>
        <end position="64"/>
    </location>
</feature>
<dbReference type="Proteomes" id="UP001056383">
    <property type="component" value="Chromosome"/>
</dbReference>
<feature type="non-terminal residue" evidence="2">
    <location>
        <position position="65"/>
    </location>
</feature>
<feature type="non-terminal residue" evidence="2">
    <location>
        <position position="1"/>
    </location>
</feature>
<name>A0ABY4TKG8_9ACTN</name>
<protein>
    <submittedName>
        <fullName evidence="2">ERAP1-like C-terminal domain-containing protein</fullName>
    </submittedName>
</protein>
<organism evidence="2 3">
    <name type="scientific">Streptomyces sudanensis</name>
    <dbReference type="NCBI Taxonomy" id="436397"/>
    <lineage>
        <taxon>Bacteria</taxon>
        <taxon>Bacillati</taxon>
        <taxon>Actinomycetota</taxon>
        <taxon>Actinomycetes</taxon>
        <taxon>Kitasatosporales</taxon>
        <taxon>Streptomycetaceae</taxon>
        <taxon>Streptomyces</taxon>
    </lineage>
</organism>
<sequence length="65" mass="7421">PHPALILPNEHDLTYTKLRLDPTSLNTTLHHISDLPDPLTRAVLWTTLRDMVRDGDLPPTHYLTT</sequence>
<gene>
    <name evidence="2" type="ORF">MW084_06880</name>
</gene>
<reference evidence="2" key="1">
    <citation type="submission" date="2022-04" db="EMBL/GenBank/DDBJ databases">
        <title>Systematic whole-genome sequencing reveals an unexpected diversity among actinomycetoma pathogens and provides insights into their antibacterial susceptibilities.</title>
        <authorList>
            <person name="Watson A.K."/>
            <person name="Kepplinger B."/>
            <person name="Bakhiet S.M."/>
            <person name="Mhmoud N.A."/>
            <person name="Chapman J."/>
            <person name="Allenby N."/>
            <person name="Mickiewicz K."/>
            <person name="Goodfellow M."/>
            <person name="Fahal A.H."/>
            <person name="Errington J."/>
        </authorList>
    </citation>
    <scope>NUCLEOTIDE SEQUENCE</scope>
    <source>
        <strain evidence="2">SD 504</strain>
    </source>
</reference>
<evidence type="ECO:0000313" key="2">
    <source>
        <dbReference type="EMBL" id="URN18659.1"/>
    </source>
</evidence>
<keyword evidence="3" id="KW-1185">Reference proteome</keyword>
<evidence type="ECO:0000313" key="3">
    <source>
        <dbReference type="Proteomes" id="UP001056383"/>
    </source>
</evidence>
<dbReference type="InterPro" id="IPR024571">
    <property type="entry name" value="ERAP1-like_C_dom"/>
</dbReference>